<dbReference type="Proteomes" id="UP000261739">
    <property type="component" value="Unassembled WGS sequence"/>
</dbReference>
<dbReference type="AlphaFoldDB" id="A0A3D4T2M2"/>
<comment type="caution">
    <text evidence="1">The sequence shown here is derived from an EMBL/GenBank/DDBJ whole genome shotgun (WGS) entry which is preliminary data.</text>
</comment>
<proteinExistence type="predicted"/>
<evidence type="ECO:0000313" key="2">
    <source>
        <dbReference type="Proteomes" id="UP000261739"/>
    </source>
</evidence>
<dbReference type="InterPro" id="IPR025361">
    <property type="entry name" value="DUF4265"/>
</dbReference>
<dbReference type="Pfam" id="PF14085">
    <property type="entry name" value="DUF4265"/>
    <property type="match status" value="1"/>
</dbReference>
<dbReference type="RefSeq" id="WP_029449482.1">
    <property type="nucleotide sequence ID" value="NZ_DAITTW010000102.1"/>
</dbReference>
<protein>
    <submittedName>
        <fullName evidence="1">DUF4265 domain-containing protein</fullName>
    </submittedName>
</protein>
<evidence type="ECO:0000313" key="1">
    <source>
        <dbReference type="EMBL" id="HCT15773.1"/>
    </source>
</evidence>
<name>A0A3D4T2M2_9CORY</name>
<sequence>MQNSGHDSTATTVTVPVDGIPGVGSETLAASCLGGARFVVRSVPCAATDVALGDIVECVTVDGRPHLDRVLVRGGGSTLRIAVEDDDPLVYRRIVEGLTAAGCAVEAVGARMLAVGVPADAPREGLDLLVDQWREGGSVLVAPGYTHPGTTGK</sequence>
<gene>
    <name evidence="1" type="ORF">DIW82_13570</name>
</gene>
<dbReference type="STRING" id="863239.GCA_000213935_01576"/>
<dbReference type="EMBL" id="DQID01000342">
    <property type="protein sequence ID" value="HCT15773.1"/>
    <property type="molecule type" value="Genomic_DNA"/>
</dbReference>
<reference evidence="1 2" key="1">
    <citation type="journal article" date="2018" name="Nat. Biotechnol.">
        <title>A standardized bacterial taxonomy based on genome phylogeny substantially revises the tree of life.</title>
        <authorList>
            <person name="Parks D.H."/>
            <person name="Chuvochina M."/>
            <person name="Waite D.W."/>
            <person name="Rinke C."/>
            <person name="Skarshewski A."/>
            <person name="Chaumeil P.A."/>
            <person name="Hugenholtz P."/>
        </authorList>
    </citation>
    <scope>NUCLEOTIDE SEQUENCE [LARGE SCALE GENOMIC DNA]</scope>
    <source>
        <strain evidence="1">UBA11247</strain>
    </source>
</reference>
<organism evidence="1 2">
    <name type="scientific">Corynebacterium nuruki</name>
    <dbReference type="NCBI Taxonomy" id="1032851"/>
    <lineage>
        <taxon>Bacteria</taxon>
        <taxon>Bacillati</taxon>
        <taxon>Actinomycetota</taxon>
        <taxon>Actinomycetes</taxon>
        <taxon>Mycobacteriales</taxon>
        <taxon>Corynebacteriaceae</taxon>
        <taxon>Corynebacterium</taxon>
    </lineage>
</organism>
<accession>A0A3D4T2M2</accession>